<evidence type="ECO:0000313" key="2">
    <source>
        <dbReference type="Proteomes" id="UP000436522"/>
    </source>
</evidence>
<dbReference type="Pfam" id="PF00300">
    <property type="entry name" value="His_Phos_1"/>
    <property type="match status" value="1"/>
</dbReference>
<dbReference type="PANTHER" id="PTHR47623">
    <property type="entry name" value="OS09G0287300 PROTEIN"/>
    <property type="match status" value="1"/>
</dbReference>
<comment type="caution">
    <text evidence="1">The sequence shown here is derived from an EMBL/GenBank/DDBJ whole genome shotgun (WGS) entry which is preliminary data.</text>
</comment>
<protein>
    <submittedName>
        <fullName evidence="1">Phosphoglycerate mutase</fullName>
    </submittedName>
</protein>
<gene>
    <name evidence="1" type="ORF">So717_04270</name>
</gene>
<name>A0A640VM15_9RHOB</name>
<accession>A0A640VM15</accession>
<proteinExistence type="predicted"/>
<keyword evidence="2" id="KW-1185">Reference proteome</keyword>
<dbReference type="SMART" id="SM00855">
    <property type="entry name" value="PGAM"/>
    <property type="match status" value="1"/>
</dbReference>
<evidence type="ECO:0000313" key="1">
    <source>
        <dbReference type="EMBL" id="GFE48674.1"/>
    </source>
</evidence>
<sequence length="165" mass="18468">MTHTLILMRHAKSDWTHAGLRDHERPLNGRGRVSAKALGNWLRTCGHVPDEVLCSSATRTGETLQRLALSGELPVSYTSDLYHADANMMRDVLSRARGTCVLMIGHNPGICDFAHRLVRDAPQHARFEDYPTGATLVVAFDIKSWSEVSWHNGRPIDFVVPRELT</sequence>
<reference evidence="1 2" key="1">
    <citation type="submission" date="2019-12" db="EMBL/GenBank/DDBJ databases">
        <title>Roseobacter cerasinus sp. nov., isolated from seawater around aquaculture.</title>
        <authorList>
            <person name="Muramatsu S."/>
            <person name="Takabe Y."/>
            <person name="Mori K."/>
            <person name="Takaichi S."/>
            <person name="Hanada S."/>
        </authorList>
    </citation>
    <scope>NUCLEOTIDE SEQUENCE [LARGE SCALE GENOMIC DNA]</scope>
    <source>
        <strain evidence="1 2">AI77</strain>
    </source>
</reference>
<dbReference type="OrthoDB" id="9810154at2"/>
<dbReference type="PANTHER" id="PTHR47623:SF1">
    <property type="entry name" value="OS09G0287300 PROTEIN"/>
    <property type="match status" value="1"/>
</dbReference>
<dbReference type="Proteomes" id="UP000436522">
    <property type="component" value="Unassembled WGS sequence"/>
</dbReference>
<dbReference type="RefSeq" id="WP_159974547.1">
    <property type="nucleotide sequence ID" value="NZ_BLIV01000001.1"/>
</dbReference>
<dbReference type="SUPFAM" id="SSF53254">
    <property type="entry name" value="Phosphoglycerate mutase-like"/>
    <property type="match status" value="1"/>
</dbReference>
<organism evidence="1 2">
    <name type="scientific">Roseobacter cerasinus</name>
    <dbReference type="NCBI Taxonomy" id="2602289"/>
    <lineage>
        <taxon>Bacteria</taxon>
        <taxon>Pseudomonadati</taxon>
        <taxon>Pseudomonadota</taxon>
        <taxon>Alphaproteobacteria</taxon>
        <taxon>Rhodobacterales</taxon>
        <taxon>Roseobacteraceae</taxon>
        <taxon>Roseobacter</taxon>
    </lineage>
</organism>
<dbReference type="CDD" id="cd07067">
    <property type="entry name" value="HP_PGM_like"/>
    <property type="match status" value="1"/>
</dbReference>
<dbReference type="Gene3D" id="3.40.50.1240">
    <property type="entry name" value="Phosphoglycerate mutase-like"/>
    <property type="match status" value="1"/>
</dbReference>
<dbReference type="EMBL" id="BLIV01000001">
    <property type="protein sequence ID" value="GFE48674.1"/>
    <property type="molecule type" value="Genomic_DNA"/>
</dbReference>
<dbReference type="AlphaFoldDB" id="A0A640VM15"/>
<dbReference type="InterPro" id="IPR013078">
    <property type="entry name" value="His_Pase_superF_clade-1"/>
</dbReference>
<dbReference type="InterPro" id="IPR029033">
    <property type="entry name" value="His_PPase_superfam"/>
</dbReference>